<reference evidence="2 3" key="1">
    <citation type="submission" date="2019-05" db="EMBL/GenBank/DDBJ databases">
        <title>Another draft genome of Portunus trituberculatus and its Hox gene families provides insights of decapod evolution.</title>
        <authorList>
            <person name="Jeong J.-H."/>
            <person name="Song I."/>
            <person name="Kim S."/>
            <person name="Choi T."/>
            <person name="Kim D."/>
            <person name="Ryu S."/>
            <person name="Kim W."/>
        </authorList>
    </citation>
    <scope>NUCLEOTIDE SEQUENCE [LARGE SCALE GENOMIC DNA]</scope>
    <source>
        <tissue evidence="2">Muscle</tissue>
    </source>
</reference>
<sequence>MRRAAALQPSTAHVRGENLTRAIDPRGRRKEGAAEEQGSRGATLVERDGRQTDQHRQTTLCLAAAGRCVLLT</sequence>
<feature type="region of interest" description="Disordered" evidence="1">
    <location>
        <begin position="1"/>
        <end position="56"/>
    </location>
</feature>
<dbReference type="Proteomes" id="UP000324222">
    <property type="component" value="Unassembled WGS sequence"/>
</dbReference>
<gene>
    <name evidence="2" type="ORF">E2C01_058381</name>
</gene>
<evidence type="ECO:0000313" key="2">
    <source>
        <dbReference type="EMBL" id="MPC64269.1"/>
    </source>
</evidence>
<evidence type="ECO:0000313" key="3">
    <source>
        <dbReference type="Proteomes" id="UP000324222"/>
    </source>
</evidence>
<comment type="caution">
    <text evidence="2">The sequence shown here is derived from an EMBL/GenBank/DDBJ whole genome shotgun (WGS) entry which is preliminary data.</text>
</comment>
<organism evidence="2 3">
    <name type="scientific">Portunus trituberculatus</name>
    <name type="common">Swimming crab</name>
    <name type="synonym">Neptunus trituberculatus</name>
    <dbReference type="NCBI Taxonomy" id="210409"/>
    <lineage>
        <taxon>Eukaryota</taxon>
        <taxon>Metazoa</taxon>
        <taxon>Ecdysozoa</taxon>
        <taxon>Arthropoda</taxon>
        <taxon>Crustacea</taxon>
        <taxon>Multicrustacea</taxon>
        <taxon>Malacostraca</taxon>
        <taxon>Eumalacostraca</taxon>
        <taxon>Eucarida</taxon>
        <taxon>Decapoda</taxon>
        <taxon>Pleocyemata</taxon>
        <taxon>Brachyura</taxon>
        <taxon>Eubrachyura</taxon>
        <taxon>Portunoidea</taxon>
        <taxon>Portunidae</taxon>
        <taxon>Portuninae</taxon>
        <taxon>Portunus</taxon>
    </lineage>
</organism>
<accession>A0A5B7H2U1</accession>
<protein>
    <submittedName>
        <fullName evidence="2">Uncharacterized protein</fullName>
    </submittedName>
</protein>
<feature type="compositionally biased region" description="Basic and acidic residues" evidence="1">
    <location>
        <begin position="45"/>
        <end position="56"/>
    </location>
</feature>
<name>A0A5B7H2U1_PORTR</name>
<evidence type="ECO:0000256" key="1">
    <source>
        <dbReference type="SAM" id="MobiDB-lite"/>
    </source>
</evidence>
<keyword evidence="3" id="KW-1185">Reference proteome</keyword>
<feature type="compositionally biased region" description="Basic and acidic residues" evidence="1">
    <location>
        <begin position="14"/>
        <end position="33"/>
    </location>
</feature>
<proteinExistence type="predicted"/>
<dbReference type="EMBL" id="VSRR010021863">
    <property type="protein sequence ID" value="MPC64269.1"/>
    <property type="molecule type" value="Genomic_DNA"/>
</dbReference>
<dbReference type="AlphaFoldDB" id="A0A5B7H2U1"/>